<dbReference type="EMBL" id="BMGG01000004">
    <property type="protein sequence ID" value="GGC67674.1"/>
    <property type="molecule type" value="Genomic_DNA"/>
</dbReference>
<proteinExistence type="predicted"/>
<reference evidence="1" key="1">
    <citation type="journal article" date="2014" name="Int. J. Syst. Evol. Microbiol.">
        <title>Complete genome sequence of Corynebacterium casei LMG S-19264T (=DSM 44701T), isolated from a smear-ripened cheese.</title>
        <authorList>
            <consortium name="US DOE Joint Genome Institute (JGI-PGF)"/>
            <person name="Walter F."/>
            <person name="Albersmeier A."/>
            <person name="Kalinowski J."/>
            <person name="Ruckert C."/>
        </authorList>
    </citation>
    <scope>NUCLEOTIDE SEQUENCE</scope>
    <source>
        <strain evidence="1">CGMCC 1.12919</strain>
    </source>
</reference>
<protein>
    <submittedName>
        <fullName evidence="1">Uncharacterized protein</fullName>
    </submittedName>
</protein>
<gene>
    <name evidence="1" type="ORF">GCM10010994_27850</name>
</gene>
<sequence length="350" mass="35593">MFDAGAQRRTVVSVERGLYVLRYASCPDASKAPRVSFAPSPQFAAAIQIIPAPGYRPGELASPGDVAVIVAADAGTLDVFVHPRYAGGPTDSNLALERLGPKGVAVASPAAVAPPATMAVPVQRSSPPLPASPAGAGMRGSVQPAVSAPALARLLLHVSRRGDVVGQPGEWVAGPAAPAPIEGLQIDLAPSSPFRLEYQVLLAGFSEGWSAWMPAGTFAGTRGRARPLNGVRFRLASSGPDRYEIDAEALYLGASIDRKTGVELEFVAPSPRDALVGLRFALTRAQPEFAVAAMAPVAAGFAGSAPSGASSFAGGVNASSSPAFAAAQNPPAASNSDGGRIKVFRAAGVR</sequence>
<reference evidence="1" key="2">
    <citation type="submission" date="2020-09" db="EMBL/GenBank/DDBJ databases">
        <authorList>
            <person name="Sun Q."/>
            <person name="Zhou Y."/>
        </authorList>
    </citation>
    <scope>NUCLEOTIDE SEQUENCE</scope>
    <source>
        <strain evidence="1">CGMCC 1.12919</strain>
    </source>
</reference>
<keyword evidence="2" id="KW-1185">Reference proteome</keyword>
<dbReference type="Proteomes" id="UP000637002">
    <property type="component" value="Unassembled WGS sequence"/>
</dbReference>
<organism evidence="1 2">
    <name type="scientific">Chelatococcus reniformis</name>
    <dbReference type="NCBI Taxonomy" id="1494448"/>
    <lineage>
        <taxon>Bacteria</taxon>
        <taxon>Pseudomonadati</taxon>
        <taxon>Pseudomonadota</taxon>
        <taxon>Alphaproteobacteria</taxon>
        <taxon>Hyphomicrobiales</taxon>
        <taxon>Chelatococcaceae</taxon>
        <taxon>Chelatococcus</taxon>
    </lineage>
</organism>
<evidence type="ECO:0000313" key="2">
    <source>
        <dbReference type="Proteomes" id="UP000637002"/>
    </source>
</evidence>
<name>A0A916UCC7_9HYPH</name>
<accession>A0A916UCC7</accession>
<evidence type="ECO:0000313" key="1">
    <source>
        <dbReference type="EMBL" id="GGC67674.1"/>
    </source>
</evidence>
<dbReference type="AlphaFoldDB" id="A0A916UCC7"/>
<comment type="caution">
    <text evidence="1">The sequence shown here is derived from an EMBL/GenBank/DDBJ whole genome shotgun (WGS) entry which is preliminary data.</text>
</comment>